<name>A0A5D2UUH0_GOSMU</name>
<reference evidence="1 2" key="1">
    <citation type="submission" date="2019-07" db="EMBL/GenBank/DDBJ databases">
        <title>WGS assembly of Gossypium mustelinum.</title>
        <authorList>
            <person name="Chen Z.J."/>
            <person name="Sreedasyam A."/>
            <person name="Ando A."/>
            <person name="Song Q."/>
            <person name="De L."/>
            <person name="Hulse-Kemp A."/>
            <person name="Ding M."/>
            <person name="Ye W."/>
            <person name="Kirkbride R."/>
            <person name="Jenkins J."/>
            <person name="Plott C."/>
            <person name="Lovell J."/>
            <person name="Lin Y.-M."/>
            <person name="Vaughn R."/>
            <person name="Liu B."/>
            <person name="Li W."/>
            <person name="Simpson S."/>
            <person name="Scheffler B."/>
            <person name="Saski C."/>
            <person name="Grover C."/>
            <person name="Hu G."/>
            <person name="Conover J."/>
            <person name="Carlson J."/>
            <person name="Shu S."/>
            <person name="Boston L."/>
            <person name="Williams M."/>
            <person name="Peterson D."/>
            <person name="Mcgee K."/>
            <person name="Jones D."/>
            <person name="Wendel J."/>
            <person name="Stelly D."/>
            <person name="Grimwood J."/>
            <person name="Schmutz J."/>
        </authorList>
    </citation>
    <scope>NUCLEOTIDE SEQUENCE [LARGE SCALE GENOMIC DNA]</scope>
    <source>
        <strain evidence="1">1408120.09</strain>
    </source>
</reference>
<dbReference type="EMBL" id="CM017653">
    <property type="protein sequence ID" value="TYI80475.1"/>
    <property type="molecule type" value="Genomic_DNA"/>
</dbReference>
<keyword evidence="2" id="KW-1185">Reference proteome</keyword>
<dbReference type="Proteomes" id="UP000323597">
    <property type="component" value="Chromosome D05"/>
</dbReference>
<evidence type="ECO:0000313" key="1">
    <source>
        <dbReference type="EMBL" id="TYI80475.1"/>
    </source>
</evidence>
<sequence length="46" mass="5507">MQEKYIVASIFTLFLRMVLVLSQSSNSVLTFTQLQRTKQKWMWNPI</sequence>
<dbReference type="AlphaFoldDB" id="A0A5D2UUH0"/>
<protein>
    <submittedName>
        <fullName evidence="1">Uncharacterized protein</fullName>
    </submittedName>
</protein>
<accession>A0A5D2UUH0</accession>
<gene>
    <name evidence="1" type="ORF">E1A91_D05G089800v1</name>
</gene>
<evidence type="ECO:0000313" key="2">
    <source>
        <dbReference type="Proteomes" id="UP000323597"/>
    </source>
</evidence>
<proteinExistence type="predicted"/>
<organism evidence="1 2">
    <name type="scientific">Gossypium mustelinum</name>
    <name type="common">Cotton</name>
    <name type="synonym">Gossypium caicoense</name>
    <dbReference type="NCBI Taxonomy" id="34275"/>
    <lineage>
        <taxon>Eukaryota</taxon>
        <taxon>Viridiplantae</taxon>
        <taxon>Streptophyta</taxon>
        <taxon>Embryophyta</taxon>
        <taxon>Tracheophyta</taxon>
        <taxon>Spermatophyta</taxon>
        <taxon>Magnoliopsida</taxon>
        <taxon>eudicotyledons</taxon>
        <taxon>Gunneridae</taxon>
        <taxon>Pentapetalae</taxon>
        <taxon>rosids</taxon>
        <taxon>malvids</taxon>
        <taxon>Malvales</taxon>
        <taxon>Malvaceae</taxon>
        <taxon>Malvoideae</taxon>
        <taxon>Gossypium</taxon>
    </lineage>
</organism>